<reference evidence="2" key="2">
    <citation type="submission" date="2023-06" db="EMBL/GenBank/DDBJ databases">
        <authorList>
            <consortium name="Lawrence Berkeley National Laboratory"/>
            <person name="Mondo S.J."/>
            <person name="Hensen N."/>
            <person name="Bonometti L."/>
            <person name="Westerberg I."/>
            <person name="Brannstrom I.O."/>
            <person name="Guillou S."/>
            <person name="Cros-Aarteil S."/>
            <person name="Calhoun S."/>
            <person name="Haridas S."/>
            <person name="Kuo A."/>
            <person name="Pangilinan J."/>
            <person name="Riley R."/>
            <person name="Labutti K."/>
            <person name="Andreopoulos B."/>
            <person name="Lipzen A."/>
            <person name="Chen C."/>
            <person name="Yanf M."/>
            <person name="Daum C."/>
            <person name="Ng V."/>
            <person name="Clum A."/>
            <person name="Steindorff A."/>
            <person name="Ohm R."/>
            <person name="Martin F."/>
            <person name="Silar P."/>
            <person name="Natvig D."/>
            <person name="Lalanne C."/>
            <person name="Gautier V."/>
            <person name="Ament-Velasquez S.L."/>
            <person name="Kruys A."/>
            <person name="Hutchinson M.I."/>
            <person name="Powell A.J."/>
            <person name="Barry K."/>
            <person name="Miller A.N."/>
            <person name="Grigoriev I.V."/>
            <person name="Debuchy R."/>
            <person name="Gladieux P."/>
            <person name="Thoren M.H."/>
            <person name="Johannesson H."/>
        </authorList>
    </citation>
    <scope>NUCLEOTIDE SEQUENCE</scope>
    <source>
        <strain evidence="2">PSN324</strain>
    </source>
</reference>
<reference evidence="2" key="1">
    <citation type="journal article" date="2023" name="Mol. Phylogenet. Evol.">
        <title>Genome-scale phylogeny and comparative genomics of the fungal order Sordariales.</title>
        <authorList>
            <person name="Hensen N."/>
            <person name="Bonometti L."/>
            <person name="Westerberg I."/>
            <person name="Brannstrom I.O."/>
            <person name="Guillou S."/>
            <person name="Cros-Aarteil S."/>
            <person name="Calhoun S."/>
            <person name="Haridas S."/>
            <person name="Kuo A."/>
            <person name="Mondo S."/>
            <person name="Pangilinan J."/>
            <person name="Riley R."/>
            <person name="LaButti K."/>
            <person name="Andreopoulos B."/>
            <person name="Lipzen A."/>
            <person name="Chen C."/>
            <person name="Yan M."/>
            <person name="Daum C."/>
            <person name="Ng V."/>
            <person name="Clum A."/>
            <person name="Steindorff A."/>
            <person name="Ohm R.A."/>
            <person name="Martin F."/>
            <person name="Silar P."/>
            <person name="Natvig D.O."/>
            <person name="Lalanne C."/>
            <person name="Gautier V."/>
            <person name="Ament-Velasquez S.L."/>
            <person name="Kruys A."/>
            <person name="Hutchinson M.I."/>
            <person name="Powell A.J."/>
            <person name="Barry K."/>
            <person name="Miller A.N."/>
            <person name="Grigoriev I.V."/>
            <person name="Debuchy R."/>
            <person name="Gladieux P."/>
            <person name="Hiltunen Thoren M."/>
            <person name="Johannesson H."/>
        </authorList>
    </citation>
    <scope>NUCLEOTIDE SEQUENCE</scope>
    <source>
        <strain evidence="2">PSN324</strain>
    </source>
</reference>
<dbReference type="EMBL" id="MU865032">
    <property type="protein sequence ID" value="KAK4459593.1"/>
    <property type="molecule type" value="Genomic_DNA"/>
</dbReference>
<keyword evidence="1" id="KW-1133">Transmembrane helix</keyword>
<keyword evidence="3" id="KW-1185">Reference proteome</keyword>
<evidence type="ECO:0000313" key="2">
    <source>
        <dbReference type="EMBL" id="KAK4459593.1"/>
    </source>
</evidence>
<feature type="transmembrane region" description="Helical" evidence="1">
    <location>
        <begin position="272"/>
        <end position="296"/>
    </location>
</feature>
<accession>A0AAV9HGG8</accession>
<feature type="transmembrane region" description="Helical" evidence="1">
    <location>
        <begin position="113"/>
        <end position="138"/>
    </location>
</feature>
<evidence type="ECO:0000256" key="1">
    <source>
        <dbReference type="SAM" id="Phobius"/>
    </source>
</evidence>
<feature type="transmembrane region" description="Helical" evidence="1">
    <location>
        <begin position="176"/>
        <end position="198"/>
    </location>
</feature>
<organism evidence="2 3">
    <name type="scientific">Cladorrhinum samala</name>
    <dbReference type="NCBI Taxonomy" id="585594"/>
    <lineage>
        <taxon>Eukaryota</taxon>
        <taxon>Fungi</taxon>
        <taxon>Dikarya</taxon>
        <taxon>Ascomycota</taxon>
        <taxon>Pezizomycotina</taxon>
        <taxon>Sordariomycetes</taxon>
        <taxon>Sordariomycetidae</taxon>
        <taxon>Sordariales</taxon>
        <taxon>Podosporaceae</taxon>
        <taxon>Cladorrhinum</taxon>
    </lineage>
</organism>
<keyword evidence="1" id="KW-0472">Membrane</keyword>
<sequence length="358" mass="39140">QLITQEPRSRPEQARLISQQLSASGRAPGAVVFLPMPLWSSALSAIVSSGAATSPRAVIIRRFGVFLEIILLIALRLSVPLGGPIMSRRSAVVALPRRSPVGPQLVSAPRVSVVAVTVFQFASVLAIYFCLLINFLLLRLVGHLIWWIRSWVGLLRVWLSRIGIGVRMRIRLLWHRVWWLSADFVAIPLYAVVIPRVVVVDDVVSILATDANGIAHADSQADTVGVDGGPEVNQGPAALDAIFFISALAFVLELLNVLPNPVKNLVDGINRLFVAVTVLHVLYHLFMLLLGISYGFSKVMGCPFPRRGLRGLLLGTLVITIDTKSSGQGLVTDAGIVVGEFRKDLEFLRSKLWSSRWV</sequence>
<gene>
    <name evidence="2" type="ORF">QBC42DRAFT_311244</name>
</gene>
<dbReference type="AlphaFoldDB" id="A0AAV9HGG8"/>
<feature type="transmembrane region" description="Helical" evidence="1">
    <location>
        <begin position="59"/>
        <end position="79"/>
    </location>
</feature>
<keyword evidence="1" id="KW-0812">Transmembrane</keyword>
<protein>
    <submittedName>
        <fullName evidence="2">Uncharacterized protein</fullName>
    </submittedName>
</protein>
<feature type="non-terminal residue" evidence="2">
    <location>
        <position position="1"/>
    </location>
</feature>
<feature type="transmembrane region" description="Helical" evidence="1">
    <location>
        <begin position="241"/>
        <end position="260"/>
    </location>
</feature>
<comment type="caution">
    <text evidence="2">The sequence shown here is derived from an EMBL/GenBank/DDBJ whole genome shotgun (WGS) entry which is preliminary data.</text>
</comment>
<dbReference type="Proteomes" id="UP001321749">
    <property type="component" value="Unassembled WGS sequence"/>
</dbReference>
<proteinExistence type="predicted"/>
<evidence type="ECO:0000313" key="3">
    <source>
        <dbReference type="Proteomes" id="UP001321749"/>
    </source>
</evidence>
<name>A0AAV9HGG8_9PEZI</name>